<sequence length="468" mass="51346">MRVTVDYNNMMAKFLGERGIKDSELRAIKGKAEEAFKYVDENRGNDELFMGWTELPYNQTEIVADILATAKEVRKNFKYFVVLGIGGSALGPSMVFNALCHLHHNELNSKARGGAPKFYVEDNVDPVRMKSLLDVIEPEKTCFNVISKSGATSETMTQYLIISDILTKAGVDLTKNMIFTTDASRGNLIKIDQSFGGKIKKYVLPDGVGGRFSELCPVGLLPAAVLGIDIKGMLAGAAYMDSLCNKPSISSNPALACAALMYITMKQGKNIHVMMPYCDNLRLLSDWYCQLWAESIGKQEDYDGNVVNAGTTPVKSLGVTDQHSQVQLYIEGPYDKVITFISIGKYACEMPIAHGCEDIPDVGFLGGHTMQELIQAENKATAYALMRAGRMNYTINVPEVNAFTLGQLMFLLELQTAYAGAMLNINTFNQPGVENGKKATFALLGKNGYEAKKAEIDSAPELDSKYIV</sequence>
<comment type="similarity">
    <text evidence="2 8 9">Belongs to the GPI family.</text>
</comment>
<evidence type="ECO:0000256" key="7">
    <source>
        <dbReference type="ARBA" id="ARBA00029321"/>
    </source>
</evidence>
<evidence type="ECO:0000256" key="8">
    <source>
        <dbReference type="HAMAP-Rule" id="MF_00473"/>
    </source>
</evidence>
<comment type="function">
    <text evidence="8">Catalyzes the reversible isomerization of glucose-6-phosphate to fructose-6-phosphate.</text>
</comment>
<dbReference type="CDD" id="cd05016">
    <property type="entry name" value="SIS_PGI_2"/>
    <property type="match status" value="1"/>
</dbReference>
<evidence type="ECO:0000313" key="11">
    <source>
        <dbReference type="EMBL" id="HIR39672.1"/>
    </source>
</evidence>
<feature type="active site" evidence="8">
    <location>
        <position position="323"/>
    </location>
</feature>
<evidence type="ECO:0000256" key="2">
    <source>
        <dbReference type="ARBA" id="ARBA00006604"/>
    </source>
</evidence>
<feature type="active site" evidence="8">
    <location>
        <position position="437"/>
    </location>
</feature>
<dbReference type="GO" id="GO:0006096">
    <property type="term" value="P:glycolytic process"/>
    <property type="evidence" value="ECO:0007669"/>
    <property type="project" value="UniProtKB-UniRule"/>
</dbReference>
<name>A0A9D1AGC4_9FIRM</name>
<dbReference type="PRINTS" id="PR00662">
    <property type="entry name" value="G6PISOMERASE"/>
</dbReference>
<comment type="pathway">
    <text evidence="8">Carbohydrate biosynthesis; gluconeogenesis.</text>
</comment>
<comment type="pathway">
    <text evidence="1 8 9">Carbohydrate degradation; glycolysis; D-glyceraldehyde 3-phosphate and glycerone phosphate from D-glucose: step 2/4.</text>
</comment>
<dbReference type="InterPro" id="IPR035482">
    <property type="entry name" value="SIS_PGI_2"/>
</dbReference>
<comment type="catalytic activity">
    <reaction evidence="7 8 9">
        <text>alpha-D-glucose 6-phosphate = beta-D-fructose 6-phosphate</text>
        <dbReference type="Rhea" id="RHEA:11816"/>
        <dbReference type="ChEBI" id="CHEBI:57634"/>
        <dbReference type="ChEBI" id="CHEBI:58225"/>
        <dbReference type="EC" id="5.3.1.9"/>
    </reaction>
</comment>
<evidence type="ECO:0000256" key="3">
    <source>
        <dbReference type="ARBA" id="ARBA00022432"/>
    </source>
</evidence>
<dbReference type="PROSITE" id="PS51463">
    <property type="entry name" value="P_GLUCOSE_ISOMERASE_3"/>
    <property type="match status" value="1"/>
</dbReference>
<keyword evidence="5 8" id="KW-0324">Glycolysis</keyword>
<feature type="active site" description="Proton donor" evidence="8">
    <location>
        <position position="294"/>
    </location>
</feature>
<dbReference type="EC" id="5.3.1.9" evidence="8"/>
<dbReference type="Gene3D" id="3.40.50.10490">
    <property type="entry name" value="Glucose-6-phosphate isomerase like protein, domain 1"/>
    <property type="match status" value="2"/>
</dbReference>
<dbReference type="GO" id="GO:0004347">
    <property type="term" value="F:glucose-6-phosphate isomerase activity"/>
    <property type="evidence" value="ECO:0007669"/>
    <property type="project" value="UniProtKB-UniRule"/>
</dbReference>
<evidence type="ECO:0000256" key="6">
    <source>
        <dbReference type="ARBA" id="ARBA00023235"/>
    </source>
</evidence>
<dbReference type="InterPro" id="IPR035476">
    <property type="entry name" value="SIS_PGI_1"/>
</dbReference>
<dbReference type="GO" id="GO:0005829">
    <property type="term" value="C:cytosol"/>
    <property type="evidence" value="ECO:0007669"/>
    <property type="project" value="TreeGrafter"/>
</dbReference>
<dbReference type="PANTHER" id="PTHR11469:SF1">
    <property type="entry name" value="GLUCOSE-6-PHOSPHATE ISOMERASE"/>
    <property type="match status" value="1"/>
</dbReference>
<dbReference type="InterPro" id="IPR001672">
    <property type="entry name" value="G6P_Isomerase"/>
</dbReference>
<dbReference type="CDD" id="cd05015">
    <property type="entry name" value="SIS_PGI_1"/>
    <property type="match status" value="1"/>
</dbReference>
<dbReference type="AlphaFoldDB" id="A0A9D1AGC4"/>
<dbReference type="Proteomes" id="UP000824179">
    <property type="component" value="Unassembled WGS sequence"/>
</dbReference>
<keyword evidence="10" id="KW-0472">Membrane</keyword>
<proteinExistence type="inferred from homology"/>
<reference evidence="11" key="2">
    <citation type="journal article" date="2021" name="PeerJ">
        <title>Extensive microbial diversity within the chicken gut microbiome revealed by metagenomics and culture.</title>
        <authorList>
            <person name="Gilroy R."/>
            <person name="Ravi A."/>
            <person name="Getino M."/>
            <person name="Pursley I."/>
            <person name="Horton D.L."/>
            <person name="Alikhan N.F."/>
            <person name="Baker D."/>
            <person name="Gharbi K."/>
            <person name="Hall N."/>
            <person name="Watson M."/>
            <person name="Adriaenssens E.M."/>
            <person name="Foster-Nyarko E."/>
            <person name="Jarju S."/>
            <person name="Secka A."/>
            <person name="Antonio M."/>
            <person name="Oren A."/>
            <person name="Chaudhuri R.R."/>
            <person name="La Ragione R."/>
            <person name="Hildebrand F."/>
            <person name="Pallen M.J."/>
        </authorList>
    </citation>
    <scope>NUCLEOTIDE SEQUENCE</scope>
    <source>
        <strain evidence="11">ChiW25-3613</strain>
    </source>
</reference>
<comment type="subcellular location">
    <subcellularLocation>
        <location evidence="8">Cytoplasm</location>
    </subcellularLocation>
</comment>
<dbReference type="GO" id="GO:0097367">
    <property type="term" value="F:carbohydrate derivative binding"/>
    <property type="evidence" value="ECO:0007669"/>
    <property type="project" value="InterPro"/>
</dbReference>
<dbReference type="InterPro" id="IPR018189">
    <property type="entry name" value="Phosphoglucose_isomerase_CS"/>
</dbReference>
<evidence type="ECO:0000256" key="1">
    <source>
        <dbReference type="ARBA" id="ARBA00004926"/>
    </source>
</evidence>
<evidence type="ECO:0000256" key="4">
    <source>
        <dbReference type="ARBA" id="ARBA00022490"/>
    </source>
</evidence>
<comment type="caution">
    <text evidence="11">The sequence shown here is derived from an EMBL/GenBank/DDBJ whole genome shotgun (WGS) entry which is preliminary data.</text>
</comment>
<dbReference type="InterPro" id="IPR046348">
    <property type="entry name" value="SIS_dom_sf"/>
</dbReference>
<dbReference type="GO" id="GO:0006094">
    <property type="term" value="P:gluconeogenesis"/>
    <property type="evidence" value="ECO:0007669"/>
    <property type="project" value="UniProtKB-UniRule"/>
</dbReference>
<evidence type="ECO:0000256" key="10">
    <source>
        <dbReference type="SAM" id="Phobius"/>
    </source>
</evidence>
<accession>A0A9D1AGC4</accession>
<dbReference type="GO" id="GO:0048029">
    <property type="term" value="F:monosaccharide binding"/>
    <property type="evidence" value="ECO:0007669"/>
    <property type="project" value="TreeGrafter"/>
</dbReference>
<dbReference type="GO" id="GO:0051156">
    <property type="term" value="P:glucose 6-phosphate metabolic process"/>
    <property type="evidence" value="ECO:0007669"/>
    <property type="project" value="TreeGrafter"/>
</dbReference>
<protein>
    <recommendedName>
        <fullName evidence="8">Glucose-6-phosphate isomerase</fullName>
        <shortName evidence="8">GPI</shortName>
        <ecNumber evidence="8">5.3.1.9</ecNumber>
    </recommendedName>
    <alternativeName>
        <fullName evidence="8">Phosphoglucose isomerase</fullName>
        <shortName evidence="8">PGI</shortName>
    </alternativeName>
    <alternativeName>
        <fullName evidence="8">Phosphohexose isomerase</fullName>
        <shortName evidence="8">PHI</shortName>
    </alternativeName>
</protein>
<evidence type="ECO:0000313" key="12">
    <source>
        <dbReference type="Proteomes" id="UP000824179"/>
    </source>
</evidence>
<dbReference type="PANTHER" id="PTHR11469">
    <property type="entry name" value="GLUCOSE-6-PHOSPHATE ISOMERASE"/>
    <property type="match status" value="1"/>
</dbReference>
<reference evidence="11" key="1">
    <citation type="submission" date="2020-10" db="EMBL/GenBank/DDBJ databases">
        <authorList>
            <person name="Gilroy R."/>
        </authorList>
    </citation>
    <scope>NUCLEOTIDE SEQUENCE</scope>
    <source>
        <strain evidence="11">ChiW25-3613</strain>
    </source>
</reference>
<keyword evidence="3 8" id="KW-0312">Gluconeogenesis</keyword>
<dbReference type="Pfam" id="PF00342">
    <property type="entry name" value="PGI"/>
    <property type="match status" value="1"/>
</dbReference>
<keyword evidence="10" id="KW-0812">Transmembrane</keyword>
<evidence type="ECO:0000256" key="9">
    <source>
        <dbReference type="RuleBase" id="RU000612"/>
    </source>
</evidence>
<evidence type="ECO:0000256" key="5">
    <source>
        <dbReference type="ARBA" id="ARBA00023152"/>
    </source>
</evidence>
<dbReference type="HAMAP" id="MF_00473">
    <property type="entry name" value="G6P_isomerase"/>
    <property type="match status" value="1"/>
</dbReference>
<organism evidence="11 12">
    <name type="scientific">Candidatus Coproplasma stercoripullorum</name>
    <dbReference type="NCBI Taxonomy" id="2840751"/>
    <lineage>
        <taxon>Bacteria</taxon>
        <taxon>Bacillati</taxon>
        <taxon>Bacillota</taxon>
        <taxon>Clostridia</taxon>
        <taxon>Eubacteriales</taxon>
        <taxon>Candidatus Coproplasma</taxon>
    </lineage>
</organism>
<dbReference type="SUPFAM" id="SSF53697">
    <property type="entry name" value="SIS domain"/>
    <property type="match status" value="1"/>
</dbReference>
<dbReference type="FunFam" id="3.40.50.10490:FF:000016">
    <property type="entry name" value="Glucose-6-phosphate isomerase"/>
    <property type="match status" value="1"/>
</dbReference>
<keyword evidence="10" id="KW-1133">Transmembrane helix</keyword>
<dbReference type="PROSITE" id="PS00174">
    <property type="entry name" value="P_GLUCOSE_ISOMERASE_2"/>
    <property type="match status" value="1"/>
</dbReference>
<dbReference type="EMBL" id="DVHB01000080">
    <property type="protein sequence ID" value="HIR39672.1"/>
    <property type="molecule type" value="Genomic_DNA"/>
</dbReference>
<keyword evidence="6 8" id="KW-0413">Isomerase</keyword>
<keyword evidence="4 8" id="KW-0963">Cytoplasm</keyword>
<feature type="transmembrane region" description="Helical" evidence="10">
    <location>
        <begin position="79"/>
        <end position="99"/>
    </location>
</feature>
<gene>
    <name evidence="8" type="primary">pgi</name>
    <name evidence="11" type="ORF">IAB90_04735</name>
</gene>